<keyword evidence="5" id="KW-0720">Serine protease</keyword>
<dbReference type="CDD" id="cd07025">
    <property type="entry name" value="Peptidase_S66"/>
    <property type="match status" value="1"/>
</dbReference>
<proteinExistence type="inferred from homology"/>
<comment type="similarity">
    <text evidence="1">Belongs to the peptidase S66 family.</text>
</comment>
<evidence type="ECO:0000256" key="2">
    <source>
        <dbReference type="ARBA" id="ARBA00022645"/>
    </source>
</evidence>
<dbReference type="InterPro" id="IPR027461">
    <property type="entry name" value="Carboxypeptidase_A_C_sf"/>
</dbReference>
<evidence type="ECO:0000256" key="5">
    <source>
        <dbReference type="ARBA" id="ARBA00022825"/>
    </source>
</evidence>
<dbReference type="SUPFAM" id="SSF52317">
    <property type="entry name" value="Class I glutamine amidotransferase-like"/>
    <property type="match status" value="1"/>
</dbReference>
<dbReference type="InterPro" id="IPR040921">
    <property type="entry name" value="Peptidase_S66C"/>
</dbReference>
<dbReference type="InterPro" id="IPR027478">
    <property type="entry name" value="LdcA_N"/>
</dbReference>
<keyword evidence="9" id="KW-1185">Reference proteome</keyword>
<dbReference type="InterPro" id="IPR029062">
    <property type="entry name" value="Class_I_gatase-like"/>
</dbReference>
<dbReference type="Pfam" id="PF02016">
    <property type="entry name" value="Peptidase_S66"/>
    <property type="match status" value="1"/>
</dbReference>
<evidence type="ECO:0000256" key="1">
    <source>
        <dbReference type="ARBA" id="ARBA00010233"/>
    </source>
</evidence>
<evidence type="ECO:0000313" key="9">
    <source>
        <dbReference type="Proteomes" id="UP001596405"/>
    </source>
</evidence>
<feature type="domain" description="LD-carboxypeptidase C-terminal" evidence="7">
    <location>
        <begin position="171"/>
        <end position="287"/>
    </location>
</feature>
<keyword evidence="3" id="KW-0645">Protease</keyword>
<evidence type="ECO:0000259" key="6">
    <source>
        <dbReference type="Pfam" id="PF02016"/>
    </source>
</evidence>
<dbReference type="Pfam" id="PF17676">
    <property type="entry name" value="Peptidase_S66C"/>
    <property type="match status" value="1"/>
</dbReference>
<dbReference type="InterPro" id="IPR040449">
    <property type="entry name" value="Peptidase_S66_N"/>
</dbReference>
<evidence type="ECO:0000256" key="4">
    <source>
        <dbReference type="ARBA" id="ARBA00022801"/>
    </source>
</evidence>
<dbReference type="PANTHER" id="PTHR30237:SF2">
    <property type="entry name" value="MUREIN TETRAPEPTIDE CARBOXYPEPTIDASE"/>
    <property type="match status" value="1"/>
</dbReference>
<comment type="caution">
    <text evidence="8">The sequence shown here is derived from an EMBL/GenBank/DDBJ whole genome shotgun (WGS) entry which is preliminary data.</text>
</comment>
<organism evidence="8 9">
    <name type="scientific">Rufibacter roseus</name>
    <dbReference type="NCBI Taxonomy" id="1567108"/>
    <lineage>
        <taxon>Bacteria</taxon>
        <taxon>Pseudomonadati</taxon>
        <taxon>Bacteroidota</taxon>
        <taxon>Cytophagia</taxon>
        <taxon>Cytophagales</taxon>
        <taxon>Hymenobacteraceae</taxon>
        <taxon>Rufibacter</taxon>
    </lineage>
</organism>
<dbReference type="RefSeq" id="WP_066624764.1">
    <property type="nucleotide sequence ID" value="NZ_JBHSYQ010000001.1"/>
</dbReference>
<dbReference type="SUPFAM" id="SSF141986">
    <property type="entry name" value="LD-carboxypeptidase A C-terminal domain-like"/>
    <property type="match status" value="1"/>
</dbReference>
<dbReference type="EMBL" id="JBHSYQ010000001">
    <property type="protein sequence ID" value="MFC6996001.1"/>
    <property type="molecule type" value="Genomic_DNA"/>
</dbReference>
<reference evidence="9" key="1">
    <citation type="journal article" date="2019" name="Int. J. Syst. Evol. Microbiol.">
        <title>The Global Catalogue of Microorganisms (GCM) 10K type strain sequencing project: providing services to taxonomists for standard genome sequencing and annotation.</title>
        <authorList>
            <consortium name="The Broad Institute Genomics Platform"/>
            <consortium name="The Broad Institute Genome Sequencing Center for Infectious Disease"/>
            <person name="Wu L."/>
            <person name="Ma J."/>
        </authorList>
    </citation>
    <scope>NUCLEOTIDE SEQUENCE [LARGE SCALE GENOMIC DNA]</scope>
    <source>
        <strain evidence="9">CGMCC 4.7393</strain>
    </source>
</reference>
<keyword evidence="4" id="KW-0378">Hydrolase</keyword>
<feature type="domain" description="LD-carboxypeptidase N-terminal" evidence="6">
    <location>
        <begin position="13"/>
        <end position="127"/>
    </location>
</feature>
<evidence type="ECO:0000259" key="7">
    <source>
        <dbReference type="Pfam" id="PF17676"/>
    </source>
</evidence>
<dbReference type="Proteomes" id="UP001596405">
    <property type="component" value="Unassembled WGS sequence"/>
</dbReference>
<evidence type="ECO:0000313" key="8">
    <source>
        <dbReference type="EMBL" id="MFC6996001.1"/>
    </source>
</evidence>
<gene>
    <name evidence="8" type="ORF">ACFQHR_00110</name>
</gene>
<dbReference type="Gene3D" id="3.40.50.10740">
    <property type="entry name" value="Class I glutamine amidotransferase-like"/>
    <property type="match status" value="1"/>
</dbReference>
<dbReference type="Gene3D" id="3.50.30.60">
    <property type="entry name" value="LD-carboxypeptidase A C-terminal domain-like"/>
    <property type="match status" value="1"/>
</dbReference>
<name>A0ABW2DGZ7_9BACT</name>
<keyword evidence="2" id="KW-0121">Carboxypeptidase</keyword>
<sequence>MTIPAALQKGDTVGIVCLANKIALQDIQPGIKLLESWGLRVVLGESVGAEYNQMGGSDEVRTADFQRMLDDPEIKAVISARGGYGTTRILDQIDFAGFYTQPKWVVGFSDVTALLCHLHRMGIECLHATMPKLMAQPDTQEADESLRRALFGETLSYSIPSHTYNQIGIAQGLVVGGNLILLDTIVNTPSDIDYDGKILFLEDVGEYYYNIDRVLVHMRRMGRLRNLAGLIIGQFTEMKDNQIPFGKTVNEIVLEHCAGYGYPICFDFPVGHVPHNLAMVVGREAKLKVDVKEVTLEYLKF</sequence>
<accession>A0ABW2DGZ7</accession>
<dbReference type="InterPro" id="IPR003507">
    <property type="entry name" value="S66_fam"/>
</dbReference>
<dbReference type="PIRSF" id="PIRSF028757">
    <property type="entry name" value="LD-carboxypeptidase"/>
    <property type="match status" value="1"/>
</dbReference>
<dbReference type="PANTHER" id="PTHR30237">
    <property type="entry name" value="MURAMOYLTETRAPEPTIDE CARBOXYPEPTIDASE"/>
    <property type="match status" value="1"/>
</dbReference>
<protein>
    <submittedName>
        <fullName evidence="8">LD-carboxypeptidase</fullName>
    </submittedName>
</protein>
<evidence type="ECO:0000256" key="3">
    <source>
        <dbReference type="ARBA" id="ARBA00022670"/>
    </source>
</evidence>